<dbReference type="AlphaFoldDB" id="A0A286EIH7"/>
<protein>
    <recommendedName>
        <fullName evidence="3">Immunity protein 43</fullName>
    </recommendedName>
</protein>
<accession>A0A286EIH7</accession>
<evidence type="ECO:0000313" key="1">
    <source>
        <dbReference type="EMBL" id="SOD70722.1"/>
    </source>
</evidence>
<dbReference type="OrthoDB" id="8610081at2"/>
<dbReference type="RefSeq" id="WP_097115039.1">
    <property type="nucleotide sequence ID" value="NZ_CP083931.1"/>
</dbReference>
<evidence type="ECO:0008006" key="3">
    <source>
        <dbReference type="Google" id="ProtNLM"/>
    </source>
</evidence>
<evidence type="ECO:0000313" key="2">
    <source>
        <dbReference type="Proteomes" id="UP000219669"/>
    </source>
</evidence>
<proteinExistence type="predicted"/>
<dbReference type="EMBL" id="OCNF01000025">
    <property type="protein sequence ID" value="SOD70722.1"/>
    <property type="molecule type" value="Genomic_DNA"/>
</dbReference>
<keyword evidence="2" id="KW-1185">Reference proteome</keyword>
<organism evidence="1 2">
    <name type="scientific">Alysiella filiformis DSM 16848</name>
    <dbReference type="NCBI Taxonomy" id="1120981"/>
    <lineage>
        <taxon>Bacteria</taxon>
        <taxon>Pseudomonadati</taxon>
        <taxon>Pseudomonadota</taxon>
        <taxon>Betaproteobacteria</taxon>
        <taxon>Neisseriales</taxon>
        <taxon>Neisseriaceae</taxon>
        <taxon>Alysiella</taxon>
    </lineage>
</organism>
<sequence>MYNQQNVWVSYPSYAYIKSYTIGMNIPKLHNYPAYRKAQLEYYADSTNKEKSEKLKELGKYSYELDLQIKSFEKFKVFPNSLYVDGDDKKKLPDYHEYVFQTLGGAIIVNEACANILKQFKLGDSTLTPLKIRDVFSDEILYSGTIYFFHLCEIRNYVKIPQSHDKLHYSPSGTYPSYSDYNLCLDHDLLEIDKSALECDVDIWHDPSFRGSYFFSEKLRQAFIHANMLDKWNLKSCQLV</sequence>
<name>A0A286EIH7_9NEIS</name>
<dbReference type="Proteomes" id="UP000219669">
    <property type="component" value="Unassembled WGS sequence"/>
</dbReference>
<gene>
    <name evidence="1" type="ORF">SAMN02746062_02086</name>
</gene>
<reference evidence="1 2" key="1">
    <citation type="submission" date="2017-09" db="EMBL/GenBank/DDBJ databases">
        <authorList>
            <person name="Ehlers B."/>
            <person name="Leendertz F.H."/>
        </authorList>
    </citation>
    <scope>NUCLEOTIDE SEQUENCE [LARGE SCALE GENOMIC DNA]</scope>
    <source>
        <strain evidence="1 2">DSM 16848</strain>
    </source>
</reference>